<dbReference type="Gene3D" id="3.40.50.980">
    <property type="match status" value="1"/>
</dbReference>
<dbReference type="Pfam" id="PF13193">
    <property type="entry name" value="AMP-binding_C"/>
    <property type="match status" value="1"/>
</dbReference>
<dbReference type="SMART" id="SM00824">
    <property type="entry name" value="PKS_TE"/>
    <property type="match status" value="1"/>
</dbReference>
<dbReference type="SMART" id="SM00823">
    <property type="entry name" value="PKS_PP"/>
    <property type="match status" value="1"/>
</dbReference>
<dbReference type="Pfam" id="PF00501">
    <property type="entry name" value="AMP-binding"/>
    <property type="match status" value="1"/>
</dbReference>
<dbReference type="InterPro" id="IPR029058">
    <property type="entry name" value="AB_hydrolase_fold"/>
</dbReference>
<dbReference type="Gene3D" id="3.40.50.1820">
    <property type="entry name" value="alpha/beta hydrolase"/>
    <property type="match status" value="1"/>
</dbReference>
<dbReference type="CDD" id="cd19531">
    <property type="entry name" value="LCL_NRPS-like"/>
    <property type="match status" value="1"/>
</dbReference>
<gene>
    <name evidence="6" type="ORF">Vse01_37700</name>
</gene>
<dbReference type="PANTHER" id="PTHR45527">
    <property type="entry name" value="NONRIBOSOMAL PEPTIDE SYNTHETASE"/>
    <property type="match status" value="1"/>
</dbReference>
<dbReference type="FunFam" id="3.30.300.30:FF:000010">
    <property type="entry name" value="Enterobactin synthetase component F"/>
    <property type="match status" value="1"/>
</dbReference>
<evidence type="ECO:0000256" key="1">
    <source>
        <dbReference type="ARBA" id="ARBA00001957"/>
    </source>
</evidence>
<dbReference type="SUPFAM" id="SSF53474">
    <property type="entry name" value="alpha/beta-Hydrolases"/>
    <property type="match status" value="1"/>
</dbReference>
<dbReference type="InterPro" id="IPR001242">
    <property type="entry name" value="Condensation_dom"/>
</dbReference>
<reference evidence="6" key="1">
    <citation type="submission" date="2021-01" db="EMBL/GenBank/DDBJ databases">
        <title>Whole genome shotgun sequence of Verrucosispora sediminis NBRC 107745.</title>
        <authorList>
            <person name="Komaki H."/>
            <person name="Tamura T."/>
        </authorList>
    </citation>
    <scope>NUCLEOTIDE SEQUENCE</scope>
    <source>
        <strain evidence="6">NBRC 107745</strain>
    </source>
</reference>
<comment type="caution">
    <text evidence="6">The sequence shown here is derived from an EMBL/GenBank/DDBJ whole genome shotgun (WGS) entry which is preliminary data.</text>
</comment>
<dbReference type="Proteomes" id="UP000607311">
    <property type="component" value="Unassembled WGS sequence"/>
</dbReference>
<keyword evidence="2" id="KW-0596">Phosphopantetheine</keyword>
<dbReference type="Pfam" id="PF00975">
    <property type="entry name" value="Thioesterase"/>
    <property type="match status" value="1"/>
</dbReference>
<proteinExistence type="predicted"/>
<dbReference type="InterPro" id="IPR001031">
    <property type="entry name" value="Thioesterase"/>
</dbReference>
<dbReference type="EMBL" id="BOPD01000022">
    <property type="protein sequence ID" value="GIJ34622.1"/>
    <property type="molecule type" value="Genomic_DNA"/>
</dbReference>
<name>A0A9W5XL37_9ACTN</name>
<dbReference type="InterPro" id="IPR036736">
    <property type="entry name" value="ACP-like_sf"/>
</dbReference>
<dbReference type="GO" id="GO:0043041">
    <property type="term" value="P:amino acid activation for nonribosomal peptide biosynthetic process"/>
    <property type="evidence" value="ECO:0007669"/>
    <property type="project" value="TreeGrafter"/>
</dbReference>
<keyword evidence="7" id="KW-1185">Reference proteome</keyword>
<dbReference type="Gene3D" id="3.30.559.10">
    <property type="entry name" value="Chloramphenicol acetyltransferase-like domain"/>
    <property type="match status" value="1"/>
</dbReference>
<feature type="domain" description="Carrier" evidence="5">
    <location>
        <begin position="326"/>
        <end position="401"/>
    </location>
</feature>
<evidence type="ECO:0000313" key="6">
    <source>
        <dbReference type="EMBL" id="GIJ34622.1"/>
    </source>
</evidence>
<dbReference type="GO" id="GO:0044550">
    <property type="term" value="P:secondary metabolite biosynthetic process"/>
    <property type="evidence" value="ECO:0007669"/>
    <property type="project" value="TreeGrafter"/>
</dbReference>
<dbReference type="InterPro" id="IPR023213">
    <property type="entry name" value="CAT-like_dom_sf"/>
</dbReference>
<dbReference type="SUPFAM" id="SSF52777">
    <property type="entry name" value="CoA-dependent acyltransferases"/>
    <property type="match status" value="2"/>
</dbReference>
<dbReference type="AlphaFoldDB" id="A0A9W5XL37"/>
<accession>A0A9W5XL37</accession>
<dbReference type="Gene3D" id="2.30.38.10">
    <property type="entry name" value="Luciferase, Domain 3"/>
    <property type="match status" value="1"/>
</dbReference>
<dbReference type="InterPro" id="IPR000873">
    <property type="entry name" value="AMP-dep_synth/lig_dom"/>
</dbReference>
<dbReference type="PROSITE" id="PS50075">
    <property type="entry name" value="CARRIER"/>
    <property type="match status" value="1"/>
</dbReference>
<dbReference type="Gene3D" id="1.10.1200.10">
    <property type="entry name" value="ACP-like"/>
    <property type="match status" value="1"/>
</dbReference>
<dbReference type="Gene3D" id="3.30.559.30">
    <property type="entry name" value="Nonribosomal peptide synthetase, condensation domain"/>
    <property type="match status" value="1"/>
</dbReference>
<sequence>MSVWEMWGPLLYGGCLVIVPRETAQDPQALWDLLERERVTVLCQTPTALNQLIAEDATRDRRLPLRYVISAGEALHFADLRPWVARYGDEQPQLINMYGPTETTVYASYRRVRREDLDQGRSLIGVPLADLRFTLVDADLNEVPAGQPGEIVITGPALSSGYLGSPRLNRARFVSLPATGERGYRSGDQAVLMETGEYEYRGRQDDQVKIRGFRIELGEVETALRALGSVSAVAVVARDLPQRGTALVAYLVPSQPGLTAVALRRALAASLPAYMIPSVFVTLDALPLNQNDKVDRRALPDPAQATLLPDTEHGPAPIAAPVSTASSGDVDEDRVAQVVADLLGIERVDPQTSFFEFGGHSILAIRLVARIGSEFGVDIPLRLFLRDPTVRGLTQLVRRGGADGRTSGGGGIPLYRVPPGEPVPVTDPQGRLYYLAQLQRDSAAYNLHQTALIEGELDVDALERAFRAIVDRHAALRTVLRLTDSGIVQVVRPAGQFRMAVETAEVPPGVDLKAVAERLSEQELRRPFDLEHDDMLRVRLIRLMPHTHALLISMHHVASDGWSIGILAREVGHLYRAFHQDLAADQAELPPLPATYADYSYSVTRWADSPQATRDLGYWEERLRDLPLVHGLPLDRPRPIEATHAGESIIQRLDPRLTEAVRALARTSGGTPFVLLHAVFAMLLAKRSGSGDVVVGTPVANRNGTELDGLIGMFVNTLVRRTRVDDAPTFLSYMQHVREEALLDLDHQHVPLDMVVNRLNPARSTAHSPLFQIMFAYQDDQRGGIELDGLAVDLLPSPSQDTQAELMLDVFDIGRNLELRWHFNPDLFDRPTIQSCADEYVDLLRRALAEPQSSVAALLGRETRGTRRLLALRRRPEGATPIFALPGVLGLGTSFAQLSAMFDNRSFFAVSTRELFQERGDGTVTALASRCAEVIAAAAGTGPVDLVGHSFGGALGLYVAHELRARDVPVTRLVALDSVDPEAVGRRLGTSRVEQFVSFLAILAEMFPVVREHAPSDLPSLLRTTPEEQILAEVQELIGADAPELLNGDLTEVFDAFSGMSSLRWPPVTVPPDLSIMLIEAAQTRHDQGEQPRSGWQRIAGETLTYASVAAGHEAMLYRPHVTEVAELMRRFLGQRGPVATDGAGSASR</sequence>
<feature type="region of interest" description="Disordered" evidence="4">
    <location>
        <begin position="401"/>
        <end position="421"/>
    </location>
</feature>
<dbReference type="InterPro" id="IPR045851">
    <property type="entry name" value="AMP-bd_C_sf"/>
</dbReference>
<dbReference type="InterPro" id="IPR025110">
    <property type="entry name" value="AMP-bd_C"/>
</dbReference>
<organism evidence="6 7">
    <name type="scientific">Micromonospora sediminimaris</name>
    <dbReference type="NCBI Taxonomy" id="547162"/>
    <lineage>
        <taxon>Bacteria</taxon>
        <taxon>Bacillati</taxon>
        <taxon>Actinomycetota</taxon>
        <taxon>Actinomycetes</taxon>
        <taxon>Micromonosporales</taxon>
        <taxon>Micromonosporaceae</taxon>
        <taxon>Micromonospora</taxon>
    </lineage>
</organism>
<dbReference type="SUPFAM" id="SSF56801">
    <property type="entry name" value="Acetyl-CoA synthetase-like"/>
    <property type="match status" value="1"/>
</dbReference>
<comment type="cofactor">
    <cofactor evidence="1">
        <name>pantetheine 4'-phosphate</name>
        <dbReference type="ChEBI" id="CHEBI:47942"/>
    </cofactor>
</comment>
<protein>
    <recommendedName>
        <fullName evidence="5">Carrier domain-containing protein</fullName>
    </recommendedName>
</protein>
<dbReference type="Gene3D" id="3.30.300.30">
    <property type="match status" value="1"/>
</dbReference>
<evidence type="ECO:0000256" key="2">
    <source>
        <dbReference type="ARBA" id="ARBA00022450"/>
    </source>
</evidence>
<dbReference type="InterPro" id="IPR006162">
    <property type="entry name" value="Ppantetheine_attach_site"/>
</dbReference>
<dbReference type="GO" id="GO:0005737">
    <property type="term" value="C:cytoplasm"/>
    <property type="evidence" value="ECO:0007669"/>
    <property type="project" value="TreeGrafter"/>
</dbReference>
<dbReference type="InterPro" id="IPR009081">
    <property type="entry name" value="PP-bd_ACP"/>
</dbReference>
<evidence type="ECO:0000313" key="7">
    <source>
        <dbReference type="Proteomes" id="UP000607311"/>
    </source>
</evidence>
<evidence type="ECO:0000259" key="5">
    <source>
        <dbReference type="PROSITE" id="PS50075"/>
    </source>
</evidence>
<dbReference type="Pfam" id="PF00550">
    <property type="entry name" value="PP-binding"/>
    <property type="match status" value="1"/>
</dbReference>
<dbReference type="GO" id="GO:0003824">
    <property type="term" value="F:catalytic activity"/>
    <property type="evidence" value="ECO:0007669"/>
    <property type="project" value="InterPro"/>
</dbReference>
<dbReference type="GO" id="GO:0008610">
    <property type="term" value="P:lipid biosynthetic process"/>
    <property type="evidence" value="ECO:0007669"/>
    <property type="project" value="UniProtKB-ARBA"/>
</dbReference>
<keyword evidence="3" id="KW-0597">Phosphoprotein</keyword>
<dbReference type="InterPro" id="IPR020802">
    <property type="entry name" value="TesA-like"/>
</dbReference>
<evidence type="ECO:0000256" key="4">
    <source>
        <dbReference type="SAM" id="MobiDB-lite"/>
    </source>
</evidence>
<dbReference type="InterPro" id="IPR020806">
    <property type="entry name" value="PKS_PP-bd"/>
</dbReference>
<dbReference type="SUPFAM" id="SSF47336">
    <property type="entry name" value="ACP-like"/>
    <property type="match status" value="1"/>
</dbReference>
<dbReference type="PANTHER" id="PTHR45527:SF1">
    <property type="entry name" value="FATTY ACID SYNTHASE"/>
    <property type="match status" value="1"/>
</dbReference>
<evidence type="ECO:0000256" key="3">
    <source>
        <dbReference type="ARBA" id="ARBA00022553"/>
    </source>
</evidence>
<dbReference type="GO" id="GO:0031177">
    <property type="term" value="F:phosphopantetheine binding"/>
    <property type="evidence" value="ECO:0007669"/>
    <property type="project" value="InterPro"/>
</dbReference>
<feature type="region of interest" description="Disordered" evidence="4">
    <location>
        <begin position="305"/>
        <end position="329"/>
    </location>
</feature>
<dbReference type="Pfam" id="PF00668">
    <property type="entry name" value="Condensation"/>
    <property type="match status" value="1"/>
</dbReference>
<dbReference type="PROSITE" id="PS00012">
    <property type="entry name" value="PHOSPHOPANTETHEINE"/>
    <property type="match status" value="1"/>
</dbReference>